<proteinExistence type="predicted"/>
<evidence type="ECO:0000313" key="1">
    <source>
        <dbReference type="EMBL" id="KAF5818314.1"/>
    </source>
</evidence>
<dbReference type="Gramene" id="mRNA:HanXRQr2_Chr02g0063651">
    <property type="protein sequence ID" value="CDS:HanXRQr2_Chr02g0063651.1"/>
    <property type="gene ID" value="HanXRQr2_Chr02g0063651"/>
</dbReference>
<dbReference type="EMBL" id="MNCJ02000317">
    <property type="protein sequence ID" value="KAF5818314.1"/>
    <property type="molecule type" value="Genomic_DNA"/>
</dbReference>
<accession>A0A9K3NZG4</accession>
<organism evidence="1 2">
    <name type="scientific">Helianthus annuus</name>
    <name type="common">Common sunflower</name>
    <dbReference type="NCBI Taxonomy" id="4232"/>
    <lineage>
        <taxon>Eukaryota</taxon>
        <taxon>Viridiplantae</taxon>
        <taxon>Streptophyta</taxon>
        <taxon>Embryophyta</taxon>
        <taxon>Tracheophyta</taxon>
        <taxon>Spermatophyta</taxon>
        <taxon>Magnoliopsida</taxon>
        <taxon>eudicotyledons</taxon>
        <taxon>Gunneridae</taxon>
        <taxon>Pentapetalae</taxon>
        <taxon>asterids</taxon>
        <taxon>campanulids</taxon>
        <taxon>Asterales</taxon>
        <taxon>Asteraceae</taxon>
        <taxon>Asteroideae</taxon>
        <taxon>Heliantheae alliance</taxon>
        <taxon>Heliantheae</taxon>
        <taxon>Helianthus</taxon>
    </lineage>
</organism>
<reference evidence="1" key="2">
    <citation type="submission" date="2020-06" db="EMBL/GenBank/DDBJ databases">
        <title>Helianthus annuus Genome sequencing and assembly Release 2.</title>
        <authorList>
            <person name="Gouzy J."/>
            <person name="Langlade N."/>
            <person name="Munos S."/>
        </authorList>
    </citation>
    <scope>NUCLEOTIDE SEQUENCE</scope>
    <source>
        <tissue evidence="1">Leaves</tissue>
    </source>
</reference>
<dbReference type="Proteomes" id="UP000215914">
    <property type="component" value="Unassembled WGS sequence"/>
</dbReference>
<sequence length="56" mass="6339">MFQHQAILTTKEGRTAGFLIQIIPRHHKQDSFSDVGLLLLLLAFPMPLIHLKTLTS</sequence>
<keyword evidence="2" id="KW-1185">Reference proteome</keyword>
<name>A0A9K3NZG4_HELAN</name>
<evidence type="ECO:0000313" key="2">
    <source>
        <dbReference type="Proteomes" id="UP000215914"/>
    </source>
</evidence>
<gene>
    <name evidence="1" type="ORF">HanXRQr2_Chr02g0063651</name>
</gene>
<protein>
    <submittedName>
        <fullName evidence="1">Uncharacterized protein</fullName>
    </submittedName>
</protein>
<comment type="caution">
    <text evidence="1">The sequence shown here is derived from an EMBL/GenBank/DDBJ whole genome shotgun (WGS) entry which is preliminary data.</text>
</comment>
<reference evidence="1" key="1">
    <citation type="journal article" date="2017" name="Nature">
        <title>The sunflower genome provides insights into oil metabolism, flowering and Asterid evolution.</title>
        <authorList>
            <person name="Badouin H."/>
            <person name="Gouzy J."/>
            <person name="Grassa C.J."/>
            <person name="Murat F."/>
            <person name="Staton S.E."/>
            <person name="Cottret L."/>
            <person name="Lelandais-Briere C."/>
            <person name="Owens G.L."/>
            <person name="Carrere S."/>
            <person name="Mayjonade B."/>
            <person name="Legrand L."/>
            <person name="Gill N."/>
            <person name="Kane N.C."/>
            <person name="Bowers J.E."/>
            <person name="Hubner S."/>
            <person name="Bellec A."/>
            <person name="Berard A."/>
            <person name="Berges H."/>
            <person name="Blanchet N."/>
            <person name="Boniface M.C."/>
            <person name="Brunel D."/>
            <person name="Catrice O."/>
            <person name="Chaidir N."/>
            <person name="Claudel C."/>
            <person name="Donnadieu C."/>
            <person name="Faraut T."/>
            <person name="Fievet G."/>
            <person name="Helmstetter N."/>
            <person name="King M."/>
            <person name="Knapp S.J."/>
            <person name="Lai Z."/>
            <person name="Le Paslier M.C."/>
            <person name="Lippi Y."/>
            <person name="Lorenzon L."/>
            <person name="Mandel J.R."/>
            <person name="Marage G."/>
            <person name="Marchand G."/>
            <person name="Marquand E."/>
            <person name="Bret-Mestries E."/>
            <person name="Morien E."/>
            <person name="Nambeesan S."/>
            <person name="Nguyen T."/>
            <person name="Pegot-Espagnet P."/>
            <person name="Pouilly N."/>
            <person name="Raftis F."/>
            <person name="Sallet E."/>
            <person name="Schiex T."/>
            <person name="Thomas J."/>
            <person name="Vandecasteele C."/>
            <person name="Vares D."/>
            <person name="Vear F."/>
            <person name="Vautrin S."/>
            <person name="Crespi M."/>
            <person name="Mangin B."/>
            <person name="Burke J.M."/>
            <person name="Salse J."/>
            <person name="Munos S."/>
            <person name="Vincourt P."/>
            <person name="Rieseberg L.H."/>
            <person name="Langlade N.B."/>
        </authorList>
    </citation>
    <scope>NUCLEOTIDE SEQUENCE</scope>
    <source>
        <tissue evidence="1">Leaves</tissue>
    </source>
</reference>
<dbReference type="AlphaFoldDB" id="A0A9K3NZG4"/>